<comment type="caution">
    <text evidence="1">The sequence shown here is derived from an EMBL/GenBank/DDBJ whole genome shotgun (WGS) entry which is preliminary data.</text>
</comment>
<name>A0ACC1NL56_9HYPO</name>
<evidence type="ECO:0000313" key="1">
    <source>
        <dbReference type="EMBL" id="KAJ2979538.1"/>
    </source>
</evidence>
<evidence type="ECO:0000313" key="2">
    <source>
        <dbReference type="Proteomes" id="UP001143910"/>
    </source>
</evidence>
<keyword evidence="2" id="KW-1185">Reference proteome</keyword>
<organism evidence="1 2">
    <name type="scientific">Zarea fungicola</name>
    <dbReference type="NCBI Taxonomy" id="93591"/>
    <lineage>
        <taxon>Eukaryota</taxon>
        <taxon>Fungi</taxon>
        <taxon>Dikarya</taxon>
        <taxon>Ascomycota</taxon>
        <taxon>Pezizomycotina</taxon>
        <taxon>Sordariomycetes</taxon>
        <taxon>Hypocreomycetidae</taxon>
        <taxon>Hypocreales</taxon>
        <taxon>Cordycipitaceae</taxon>
        <taxon>Zarea</taxon>
    </lineage>
</organism>
<protein>
    <submittedName>
        <fullName evidence="1">Uncharacterized protein</fullName>
    </submittedName>
</protein>
<dbReference type="Proteomes" id="UP001143910">
    <property type="component" value="Unassembled WGS sequence"/>
</dbReference>
<gene>
    <name evidence="1" type="ORF">NQ176_g3187</name>
</gene>
<proteinExistence type="predicted"/>
<accession>A0ACC1NL56</accession>
<sequence>MALSKAIAFILAAVPASVLGSPAISTVQPANATTFQPPASAPGGARIFHGKIANGTNDDLMELLHAGNPENYTGFWEIGTKHLVDLGSVRGVPDPNSKERTCCSCFSWDNYQATQIQQWWNSWTPVSSCLQTNNDPEGGFVQLEYEFEIEFETGIGIGLDIADLINAEGSFGVSESYTVSDAYACNVPGNNVGQIWSQQFITWAWMEQQSCTSCGSTNCGSWNGIGGASAPVRNTYQVGCSVGWDKVNCNNCVGCVIYS</sequence>
<reference evidence="1" key="1">
    <citation type="submission" date="2022-08" db="EMBL/GenBank/DDBJ databases">
        <title>Genome Sequence of Lecanicillium fungicola.</title>
        <authorList>
            <person name="Buettner E."/>
        </authorList>
    </citation>
    <scope>NUCLEOTIDE SEQUENCE</scope>
    <source>
        <strain evidence="1">Babe33</strain>
    </source>
</reference>
<dbReference type="EMBL" id="JANJQO010000274">
    <property type="protein sequence ID" value="KAJ2979538.1"/>
    <property type="molecule type" value="Genomic_DNA"/>
</dbReference>